<feature type="domain" description="HTH araC/xylS-type" evidence="5">
    <location>
        <begin position="183"/>
        <end position="281"/>
    </location>
</feature>
<dbReference type="InterPro" id="IPR003313">
    <property type="entry name" value="AraC-bd"/>
</dbReference>
<keyword evidence="2" id="KW-0238">DNA-binding</keyword>
<organism evidence="6 7">
    <name type="scientific">Parasedimentitalea maritima</name>
    <dbReference type="NCBI Taxonomy" id="2578117"/>
    <lineage>
        <taxon>Bacteria</taxon>
        <taxon>Pseudomonadati</taxon>
        <taxon>Pseudomonadota</taxon>
        <taxon>Alphaproteobacteria</taxon>
        <taxon>Rhodobacterales</taxon>
        <taxon>Paracoccaceae</taxon>
        <taxon>Parasedimentitalea</taxon>
    </lineage>
</organism>
<dbReference type="InterPro" id="IPR037923">
    <property type="entry name" value="HTH-like"/>
</dbReference>
<dbReference type="Gene3D" id="2.60.120.10">
    <property type="entry name" value="Jelly Rolls"/>
    <property type="match status" value="1"/>
</dbReference>
<dbReference type="GO" id="GO:0043565">
    <property type="term" value="F:sequence-specific DNA binding"/>
    <property type="evidence" value="ECO:0007669"/>
    <property type="project" value="InterPro"/>
</dbReference>
<dbReference type="CDD" id="cd06999">
    <property type="entry name" value="cupin_HpaA-like_N"/>
    <property type="match status" value="1"/>
</dbReference>
<dbReference type="SMART" id="SM00342">
    <property type="entry name" value="HTH_ARAC"/>
    <property type="match status" value="1"/>
</dbReference>
<gene>
    <name evidence="6" type="ORF">GP644_02150</name>
</gene>
<dbReference type="SUPFAM" id="SSF51215">
    <property type="entry name" value="Regulatory protein AraC"/>
    <property type="match status" value="1"/>
</dbReference>
<dbReference type="InterPro" id="IPR014710">
    <property type="entry name" value="RmlC-like_jellyroll"/>
</dbReference>
<feature type="compositionally biased region" description="Polar residues" evidence="4">
    <location>
        <begin position="288"/>
        <end position="305"/>
    </location>
</feature>
<dbReference type="EMBL" id="WSFO01000001">
    <property type="protein sequence ID" value="KAE9632598.1"/>
    <property type="molecule type" value="Genomic_DNA"/>
</dbReference>
<dbReference type="Pfam" id="PF02311">
    <property type="entry name" value="AraC_binding"/>
    <property type="match status" value="1"/>
</dbReference>
<evidence type="ECO:0000256" key="3">
    <source>
        <dbReference type="ARBA" id="ARBA00023163"/>
    </source>
</evidence>
<dbReference type="RefSeq" id="WP_158976687.1">
    <property type="nucleotide sequence ID" value="NZ_WSFO01000001.1"/>
</dbReference>
<dbReference type="PROSITE" id="PS01124">
    <property type="entry name" value="HTH_ARAC_FAMILY_2"/>
    <property type="match status" value="1"/>
</dbReference>
<sequence length="305" mass="33455">MNAKSHIQSYSLFGETSELEDELHVESIRARSKRHNWELKPHRHARLHQLLFLTGGGGEVELDGRSLALPPPCIVNVPRGVVHGFQFAPGTVGTVVTLTSHLLDHCLTGSDRLRAALSNAVVLPQPPNLHSLTKGIEEEYHVPGFGRTEVLRGLAGAVLARIARCIDQTLGDGKKGQSNPLFARFEMLLERDFRLRRSLADYAAELAVSPTHLNRIVQRSTGHSASQQVNDRVLREARRLLIYTNLTAAEVAYDLGFSDPAHFSRVFTNGTGVAPGIFRRQIEAGATSPKQAVTQSNSNPTRGET</sequence>
<proteinExistence type="predicted"/>
<dbReference type="Pfam" id="PF12833">
    <property type="entry name" value="HTH_18"/>
    <property type="match status" value="1"/>
</dbReference>
<dbReference type="AlphaFoldDB" id="A0A6A4RLK6"/>
<keyword evidence="1" id="KW-0805">Transcription regulation</keyword>
<evidence type="ECO:0000313" key="6">
    <source>
        <dbReference type="EMBL" id="KAE9632598.1"/>
    </source>
</evidence>
<evidence type="ECO:0000256" key="1">
    <source>
        <dbReference type="ARBA" id="ARBA00023015"/>
    </source>
</evidence>
<dbReference type="PANTHER" id="PTHR43280">
    <property type="entry name" value="ARAC-FAMILY TRANSCRIPTIONAL REGULATOR"/>
    <property type="match status" value="1"/>
</dbReference>
<evidence type="ECO:0000313" key="7">
    <source>
        <dbReference type="Proteomes" id="UP000441586"/>
    </source>
</evidence>
<dbReference type="GO" id="GO:0003700">
    <property type="term" value="F:DNA-binding transcription factor activity"/>
    <property type="evidence" value="ECO:0007669"/>
    <property type="project" value="InterPro"/>
</dbReference>
<accession>A0A6A4RLK6</accession>
<comment type="caution">
    <text evidence="6">The sequence shown here is derived from an EMBL/GenBank/DDBJ whole genome shotgun (WGS) entry which is preliminary data.</text>
</comment>
<evidence type="ECO:0000259" key="5">
    <source>
        <dbReference type="PROSITE" id="PS01124"/>
    </source>
</evidence>
<keyword evidence="3" id="KW-0804">Transcription</keyword>
<protein>
    <submittedName>
        <fullName evidence="6">Helix-turn-helix domain-containing protein</fullName>
    </submittedName>
</protein>
<dbReference type="InterPro" id="IPR047264">
    <property type="entry name" value="Cupin_HpaA-like_N"/>
</dbReference>
<dbReference type="Proteomes" id="UP000441586">
    <property type="component" value="Unassembled WGS sequence"/>
</dbReference>
<dbReference type="Gene3D" id="1.10.10.60">
    <property type="entry name" value="Homeodomain-like"/>
    <property type="match status" value="1"/>
</dbReference>
<reference evidence="6 7" key="1">
    <citation type="submission" date="2019-12" db="EMBL/GenBank/DDBJ databases">
        <authorList>
            <person name="Zhang Y.-J."/>
        </authorList>
    </citation>
    <scope>NUCLEOTIDE SEQUENCE [LARGE SCALE GENOMIC DNA]</scope>
    <source>
        <strain evidence="6 7">H18S-6</strain>
    </source>
</reference>
<evidence type="ECO:0000256" key="4">
    <source>
        <dbReference type="SAM" id="MobiDB-lite"/>
    </source>
</evidence>
<dbReference type="SUPFAM" id="SSF46689">
    <property type="entry name" value="Homeodomain-like"/>
    <property type="match status" value="1"/>
</dbReference>
<evidence type="ECO:0000256" key="2">
    <source>
        <dbReference type="ARBA" id="ARBA00023125"/>
    </source>
</evidence>
<dbReference type="InterPro" id="IPR009057">
    <property type="entry name" value="Homeodomain-like_sf"/>
</dbReference>
<dbReference type="InterPro" id="IPR018060">
    <property type="entry name" value="HTH_AraC"/>
</dbReference>
<dbReference type="PANTHER" id="PTHR43280:SF32">
    <property type="entry name" value="TRANSCRIPTIONAL REGULATORY PROTEIN"/>
    <property type="match status" value="1"/>
</dbReference>
<feature type="region of interest" description="Disordered" evidence="4">
    <location>
        <begin position="284"/>
        <end position="305"/>
    </location>
</feature>
<name>A0A6A4RLK6_9RHOB</name>